<dbReference type="RefSeq" id="WP_014661601.1">
    <property type="nucleotide sequence ID" value="NC_017737.1"/>
</dbReference>
<dbReference type="AlphaFoldDB" id="I0EP65"/>
<dbReference type="Pfam" id="PF05099">
    <property type="entry name" value="TerB"/>
    <property type="match status" value="1"/>
</dbReference>
<dbReference type="KEGG" id="hce:HCW_07380"/>
<feature type="domain" description="Co-chaperone DjlA N-terminal" evidence="1">
    <location>
        <begin position="104"/>
        <end position="174"/>
    </location>
</feature>
<dbReference type="EMBL" id="CP003479">
    <property type="protein sequence ID" value="AFI04734.1"/>
    <property type="molecule type" value="Genomic_DNA"/>
</dbReference>
<organism evidence="2 3">
    <name type="scientific">Helicobacter cetorum (strain ATCC BAA-429 / MIT 00-7128)</name>
    <dbReference type="NCBI Taxonomy" id="182217"/>
    <lineage>
        <taxon>Bacteria</taxon>
        <taxon>Pseudomonadati</taxon>
        <taxon>Campylobacterota</taxon>
        <taxon>Epsilonproteobacteria</taxon>
        <taxon>Campylobacterales</taxon>
        <taxon>Helicobacteraceae</taxon>
        <taxon>Helicobacter</taxon>
    </lineage>
</organism>
<dbReference type="SUPFAM" id="SSF158682">
    <property type="entry name" value="TerB-like"/>
    <property type="match status" value="1"/>
</dbReference>
<dbReference type="InterPro" id="IPR029024">
    <property type="entry name" value="TerB-like"/>
</dbReference>
<proteinExistence type="predicted"/>
<protein>
    <recommendedName>
        <fullName evidence="1">Co-chaperone DjlA N-terminal domain-containing protein</fullName>
    </recommendedName>
</protein>
<dbReference type="eggNOG" id="COG1076">
    <property type="taxonomic scope" value="Bacteria"/>
</dbReference>
<keyword evidence="3" id="KW-1185">Reference proteome</keyword>
<dbReference type="Proteomes" id="UP000005010">
    <property type="component" value="Chromosome"/>
</dbReference>
<sequence>MELILLIIAAIALLYFYNTLKEYLKNPLKPAPKQNNSLEYDLSNDPYVSQADPFEKFKQSQAGVFLRLLNHLEPQKNMLDSSLRTLFIDEVKQPLSAEEQTLATQLLNKETESLESLCQEISNHAHGEYPKKVRLVEFLLLLAYADGNLDSKEKDMLIDVAAFLKIDNQDFNQLYDNFERFNQIEIPMTLEEAKTLFELQEESSLENLEQKALNLVSPYYHKATNYKHYTEEDFISLRKIALASILVNQE</sequence>
<evidence type="ECO:0000313" key="3">
    <source>
        <dbReference type="Proteomes" id="UP000005010"/>
    </source>
</evidence>
<gene>
    <name evidence="2" type="ordered locus">HCW_07380</name>
</gene>
<dbReference type="PATRIC" id="fig|182217.3.peg.1561"/>
<reference evidence="3" key="1">
    <citation type="submission" date="2012-04" db="EMBL/GenBank/DDBJ databases">
        <title>Complete genome sequence of Helicobacter cetorum strain MIT 00-7128.</title>
        <authorList>
            <person name="Kersulyte D."/>
            <person name="Berg D.E."/>
        </authorList>
    </citation>
    <scope>NUCLEOTIDE SEQUENCE [LARGE SCALE GENOMIC DNA]</scope>
    <source>
        <strain evidence="3">MIT 00-7128</strain>
    </source>
</reference>
<dbReference type="InterPro" id="IPR007791">
    <property type="entry name" value="DjlA_N"/>
</dbReference>
<dbReference type="HOGENOM" id="CLU_066221_3_0_7"/>
<dbReference type="Gene3D" id="1.10.3680.10">
    <property type="entry name" value="TerB-like"/>
    <property type="match status" value="1"/>
</dbReference>
<name>I0EP65_HELC0</name>
<evidence type="ECO:0000313" key="2">
    <source>
        <dbReference type="EMBL" id="AFI04734.1"/>
    </source>
</evidence>
<dbReference type="STRING" id="182217.HCW_07380"/>
<evidence type="ECO:0000259" key="1">
    <source>
        <dbReference type="Pfam" id="PF05099"/>
    </source>
</evidence>
<accession>I0EP65</accession>